<dbReference type="PROSITE" id="PS51504">
    <property type="entry name" value="H15"/>
    <property type="match status" value="1"/>
</dbReference>
<dbReference type="InterPro" id="IPR036390">
    <property type="entry name" value="WH_DNA-bd_sf"/>
</dbReference>
<proteinExistence type="inferred from homology"/>
<sequence length="127" mass="13766">MTTKKSQPPVAEETVADPTPADPHAVKPAAGKAAILMQTKAKKPRKPGSPASHPPYVEMIGEEIASLKERTGSSQYAIAKFIEEKHRDHVPSNFKKLILFHLRKLAAAGKLAKGMAVNIRMKECLCG</sequence>
<comment type="caution">
    <text evidence="9">The sequence shown here is derived from an EMBL/GenBank/DDBJ whole genome shotgun (WGS) entry which is preliminary data.</text>
</comment>
<dbReference type="GO" id="GO:0030527">
    <property type="term" value="F:structural constituent of chromatin"/>
    <property type="evidence" value="ECO:0007669"/>
    <property type="project" value="InterPro"/>
</dbReference>
<dbReference type="PANTHER" id="PTHR11467:SF131">
    <property type="entry name" value="HISTONE H1"/>
    <property type="match status" value="1"/>
</dbReference>
<keyword evidence="5 6" id="KW-0539">Nucleus</keyword>
<feature type="domain" description="H15" evidence="8">
    <location>
        <begin position="52"/>
        <end position="123"/>
    </location>
</feature>
<comment type="similarity">
    <text evidence="6">Belongs to the histone H1/H5 family.</text>
</comment>
<dbReference type="GO" id="GO:0000786">
    <property type="term" value="C:nucleosome"/>
    <property type="evidence" value="ECO:0007669"/>
    <property type="project" value="InterPro"/>
</dbReference>
<dbReference type="GO" id="GO:0031492">
    <property type="term" value="F:nucleosomal DNA binding"/>
    <property type="evidence" value="ECO:0007669"/>
    <property type="project" value="TreeGrafter"/>
</dbReference>
<dbReference type="GO" id="GO:0005634">
    <property type="term" value="C:nucleus"/>
    <property type="evidence" value="ECO:0007669"/>
    <property type="project" value="UniProtKB-SubCell"/>
</dbReference>
<dbReference type="InterPro" id="IPR005819">
    <property type="entry name" value="H1/H5"/>
</dbReference>
<evidence type="ECO:0000313" key="10">
    <source>
        <dbReference type="Proteomes" id="UP001418222"/>
    </source>
</evidence>
<keyword evidence="4 6" id="KW-0238">DNA-binding</keyword>
<gene>
    <name evidence="9" type="ORF">KSP39_PZI005194</name>
</gene>
<keyword evidence="3 6" id="KW-0158">Chromosome</keyword>
<evidence type="ECO:0000259" key="8">
    <source>
        <dbReference type="PROSITE" id="PS51504"/>
    </source>
</evidence>
<dbReference type="PRINTS" id="PR00624">
    <property type="entry name" value="HISTONEH5"/>
</dbReference>
<dbReference type="Proteomes" id="UP001418222">
    <property type="component" value="Unassembled WGS sequence"/>
</dbReference>
<comment type="subcellular location">
    <subcellularLocation>
        <location evidence="2">Chromosome</location>
    </subcellularLocation>
    <subcellularLocation>
        <location evidence="1 6">Nucleus</location>
    </subcellularLocation>
</comment>
<dbReference type="Pfam" id="PF00538">
    <property type="entry name" value="Linker_histone"/>
    <property type="match status" value="1"/>
</dbReference>
<evidence type="ECO:0000256" key="6">
    <source>
        <dbReference type="RuleBase" id="RU003894"/>
    </source>
</evidence>
<evidence type="ECO:0000256" key="7">
    <source>
        <dbReference type="SAM" id="MobiDB-lite"/>
    </source>
</evidence>
<dbReference type="Gene3D" id="1.10.10.10">
    <property type="entry name" value="Winged helix-like DNA-binding domain superfamily/Winged helix DNA-binding domain"/>
    <property type="match status" value="1"/>
</dbReference>
<reference evidence="9 10" key="1">
    <citation type="journal article" date="2022" name="Nat. Plants">
        <title>Genomes of leafy and leafless Platanthera orchids illuminate the evolution of mycoheterotrophy.</title>
        <authorList>
            <person name="Li M.H."/>
            <person name="Liu K.W."/>
            <person name="Li Z."/>
            <person name="Lu H.C."/>
            <person name="Ye Q.L."/>
            <person name="Zhang D."/>
            <person name="Wang J.Y."/>
            <person name="Li Y.F."/>
            <person name="Zhong Z.M."/>
            <person name="Liu X."/>
            <person name="Yu X."/>
            <person name="Liu D.K."/>
            <person name="Tu X.D."/>
            <person name="Liu B."/>
            <person name="Hao Y."/>
            <person name="Liao X.Y."/>
            <person name="Jiang Y.T."/>
            <person name="Sun W.H."/>
            <person name="Chen J."/>
            <person name="Chen Y.Q."/>
            <person name="Ai Y."/>
            <person name="Zhai J.W."/>
            <person name="Wu S.S."/>
            <person name="Zhou Z."/>
            <person name="Hsiao Y.Y."/>
            <person name="Wu W.L."/>
            <person name="Chen Y.Y."/>
            <person name="Lin Y.F."/>
            <person name="Hsu J.L."/>
            <person name="Li C.Y."/>
            <person name="Wang Z.W."/>
            <person name="Zhao X."/>
            <person name="Zhong W.Y."/>
            <person name="Ma X.K."/>
            <person name="Ma L."/>
            <person name="Huang J."/>
            <person name="Chen G.Z."/>
            <person name="Huang M.Z."/>
            <person name="Huang L."/>
            <person name="Peng D.H."/>
            <person name="Luo Y.B."/>
            <person name="Zou S.Q."/>
            <person name="Chen S.P."/>
            <person name="Lan S."/>
            <person name="Tsai W.C."/>
            <person name="Van de Peer Y."/>
            <person name="Liu Z.J."/>
        </authorList>
    </citation>
    <scope>NUCLEOTIDE SEQUENCE [LARGE SCALE GENOMIC DNA]</scope>
    <source>
        <strain evidence="9">Lor287</strain>
    </source>
</reference>
<organism evidence="9 10">
    <name type="scientific">Platanthera zijinensis</name>
    <dbReference type="NCBI Taxonomy" id="2320716"/>
    <lineage>
        <taxon>Eukaryota</taxon>
        <taxon>Viridiplantae</taxon>
        <taxon>Streptophyta</taxon>
        <taxon>Embryophyta</taxon>
        <taxon>Tracheophyta</taxon>
        <taxon>Spermatophyta</taxon>
        <taxon>Magnoliopsida</taxon>
        <taxon>Liliopsida</taxon>
        <taxon>Asparagales</taxon>
        <taxon>Orchidaceae</taxon>
        <taxon>Orchidoideae</taxon>
        <taxon>Orchideae</taxon>
        <taxon>Orchidinae</taxon>
        <taxon>Platanthera</taxon>
    </lineage>
</organism>
<dbReference type="SMART" id="SM00526">
    <property type="entry name" value="H15"/>
    <property type="match status" value="1"/>
</dbReference>
<evidence type="ECO:0000256" key="2">
    <source>
        <dbReference type="ARBA" id="ARBA00004286"/>
    </source>
</evidence>
<dbReference type="GO" id="GO:0006334">
    <property type="term" value="P:nucleosome assembly"/>
    <property type="evidence" value="ECO:0007669"/>
    <property type="project" value="InterPro"/>
</dbReference>
<name>A0AAP0GAV3_9ASPA</name>
<dbReference type="GO" id="GO:0030261">
    <property type="term" value="P:chromosome condensation"/>
    <property type="evidence" value="ECO:0007669"/>
    <property type="project" value="TreeGrafter"/>
</dbReference>
<dbReference type="InterPro" id="IPR036388">
    <property type="entry name" value="WH-like_DNA-bd_sf"/>
</dbReference>
<dbReference type="GO" id="GO:0045910">
    <property type="term" value="P:negative regulation of DNA recombination"/>
    <property type="evidence" value="ECO:0007669"/>
    <property type="project" value="TreeGrafter"/>
</dbReference>
<feature type="region of interest" description="Disordered" evidence="7">
    <location>
        <begin position="1"/>
        <end position="30"/>
    </location>
</feature>
<evidence type="ECO:0000256" key="4">
    <source>
        <dbReference type="ARBA" id="ARBA00023125"/>
    </source>
</evidence>
<protein>
    <recommendedName>
        <fullName evidence="8">H15 domain-containing protein</fullName>
    </recommendedName>
</protein>
<dbReference type="SUPFAM" id="SSF46785">
    <property type="entry name" value="Winged helix' DNA-binding domain"/>
    <property type="match status" value="1"/>
</dbReference>
<dbReference type="InterPro" id="IPR005818">
    <property type="entry name" value="Histone_H1/H5_H15"/>
</dbReference>
<dbReference type="GO" id="GO:0003690">
    <property type="term" value="F:double-stranded DNA binding"/>
    <property type="evidence" value="ECO:0007669"/>
    <property type="project" value="TreeGrafter"/>
</dbReference>
<dbReference type="EMBL" id="JBBWWQ010000004">
    <property type="protein sequence ID" value="KAK8948961.1"/>
    <property type="molecule type" value="Genomic_DNA"/>
</dbReference>
<keyword evidence="10" id="KW-1185">Reference proteome</keyword>
<dbReference type="AlphaFoldDB" id="A0AAP0GAV3"/>
<dbReference type="CDD" id="cd00073">
    <property type="entry name" value="H15"/>
    <property type="match status" value="1"/>
</dbReference>
<evidence type="ECO:0000256" key="1">
    <source>
        <dbReference type="ARBA" id="ARBA00004123"/>
    </source>
</evidence>
<evidence type="ECO:0000313" key="9">
    <source>
        <dbReference type="EMBL" id="KAK8948961.1"/>
    </source>
</evidence>
<accession>A0AAP0GAV3</accession>
<evidence type="ECO:0000256" key="5">
    <source>
        <dbReference type="ARBA" id="ARBA00023242"/>
    </source>
</evidence>
<dbReference type="PANTHER" id="PTHR11467">
    <property type="entry name" value="HISTONE H1"/>
    <property type="match status" value="1"/>
</dbReference>
<evidence type="ECO:0000256" key="3">
    <source>
        <dbReference type="ARBA" id="ARBA00022454"/>
    </source>
</evidence>